<organism evidence="1 2">
    <name type="scientific">Truepera radiovictrix (strain DSM 17093 / CIP 108686 / LMG 22925 / RQ-24)</name>
    <dbReference type="NCBI Taxonomy" id="649638"/>
    <lineage>
        <taxon>Bacteria</taxon>
        <taxon>Thermotogati</taxon>
        <taxon>Deinococcota</taxon>
        <taxon>Deinococci</taxon>
        <taxon>Trueperales</taxon>
        <taxon>Trueperaceae</taxon>
        <taxon>Truepera</taxon>
    </lineage>
</organism>
<evidence type="ECO:0000313" key="1">
    <source>
        <dbReference type="EMBL" id="ADI15794.1"/>
    </source>
</evidence>
<dbReference type="AlphaFoldDB" id="D7CUK9"/>
<keyword evidence="2" id="KW-1185">Reference proteome</keyword>
<accession>D7CUK9</accession>
<proteinExistence type="predicted"/>
<dbReference type="HOGENOM" id="CLU_663616_0_0_0"/>
<dbReference type="SUPFAM" id="SSF56059">
    <property type="entry name" value="Glutathione synthetase ATP-binding domain-like"/>
    <property type="match status" value="1"/>
</dbReference>
<dbReference type="eggNOG" id="COG0189">
    <property type="taxonomic scope" value="Bacteria"/>
</dbReference>
<reference evidence="1 2" key="2">
    <citation type="journal article" date="2011" name="Stand. Genomic Sci.">
        <title>Complete genome sequence of Truepera radiovictrix type strain (RQ-24).</title>
        <authorList>
            <person name="Ivanova N."/>
            <person name="Rohde C."/>
            <person name="Munk C."/>
            <person name="Nolan M."/>
            <person name="Lucas S."/>
            <person name="Del Rio T.G."/>
            <person name="Tice H."/>
            <person name="Deshpande S."/>
            <person name="Cheng J.F."/>
            <person name="Tapia R."/>
            <person name="Han C."/>
            <person name="Goodwin L."/>
            <person name="Pitluck S."/>
            <person name="Liolios K."/>
            <person name="Mavromatis K."/>
            <person name="Mikhailova N."/>
            <person name="Pati A."/>
            <person name="Chen A."/>
            <person name="Palaniappan K."/>
            <person name="Land M."/>
            <person name="Hauser L."/>
            <person name="Chang Y.J."/>
            <person name="Jeffries C.D."/>
            <person name="Brambilla E."/>
            <person name="Rohde M."/>
            <person name="Goker M."/>
            <person name="Tindall B.J."/>
            <person name="Woyke T."/>
            <person name="Bristow J."/>
            <person name="Eisen J.A."/>
            <person name="Markowitz V."/>
            <person name="Hugenholtz P."/>
            <person name="Kyrpides N.C."/>
            <person name="Klenk H.P."/>
            <person name="Lapidus A."/>
        </authorList>
    </citation>
    <scope>NUCLEOTIDE SEQUENCE [LARGE SCALE GENOMIC DNA]</scope>
    <source>
        <strain evidence="2">DSM 17093 / CIP 108686 / LMG 22925 / RQ-24</strain>
    </source>
</reference>
<dbReference type="GO" id="GO:0005524">
    <property type="term" value="F:ATP binding"/>
    <property type="evidence" value="ECO:0007669"/>
    <property type="project" value="InterPro"/>
</dbReference>
<sequence>MSKVAKNNVVTKKIGLLLGDEEDWPSTLEALARRFLKPIRRGRKHYAFALERVRIHPFRLDAPTSYDLVIDRLAWWHTNPREWLKKAAMVNGTYLINNPFTFQSMEKHTAYCVMIRLGLHIPETWLIPPKEGPPSEKYRRTAERYHDLFDLPAIAAGIGYPLFMKPFDGGGWRGVSFIRDVHDLMSSYDASGTMIMHLQKGIDFDVFVRSLGIGPQVISLQYDPTQPLHARYRVAHDFLDARSGREARAITKIINAVFRWEFNSCEALLKGGTLWPIDFANACPDIALTSLHYYFPWAIKSLLAWSLFCAVTEREPRVTMDLEKYFKVADSDRSYEEKLDAYERMADKYFDTERFEAFRAKELQGLDEAMWELVASPEFARILENTVQSTFPPHEHEHFTAHYKGLMQHWLEAERVQAAAP</sequence>
<dbReference type="OrthoDB" id="108548at2"/>
<dbReference type="Proteomes" id="UP000000379">
    <property type="component" value="Chromosome"/>
</dbReference>
<protein>
    <recommendedName>
        <fullName evidence="3">ATP-grasp domain-containing protein</fullName>
    </recommendedName>
</protein>
<dbReference type="EMBL" id="CP002049">
    <property type="protein sequence ID" value="ADI15794.1"/>
    <property type="molecule type" value="Genomic_DNA"/>
</dbReference>
<dbReference type="KEGG" id="tra:Trad_2691"/>
<dbReference type="Gene3D" id="3.30.1490.20">
    <property type="entry name" value="ATP-grasp fold, A domain"/>
    <property type="match status" value="1"/>
</dbReference>
<dbReference type="STRING" id="649638.Trad_2691"/>
<reference evidence="2" key="1">
    <citation type="submission" date="2010-05" db="EMBL/GenBank/DDBJ databases">
        <title>The complete genome of Truepera radiovictris DSM 17093.</title>
        <authorList>
            <consortium name="US DOE Joint Genome Institute (JGI-PGF)"/>
            <person name="Lucas S."/>
            <person name="Copeland A."/>
            <person name="Lapidus A."/>
            <person name="Glavina del Rio T."/>
            <person name="Dalin E."/>
            <person name="Tice H."/>
            <person name="Bruce D."/>
            <person name="Goodwin L."/>
            <person name="Pitluck S."/>
            <person name="Kyrpides N."/>
            <person name="Mavromatis K."/>
            <person name="Ovchinnikova G."/>
            <person name="Munk A.C."/>
            <person name="Detter J.C."/>
            <person name="Han C."/>
            <person name="Tapia R."/>
            <person name="Land M."/>
            <person name="Hauser L."/>
            <person name="Markowitz V."/>
            <person name="Cheng J.-F."/>
            <person name="Hugenholtz P."/>
            <person name="Woyke T."/>
            <person name="Wu D."/>
            <person name="Tindall B."/>
            <person name="Pomrenke H.G."/>
            <person name="Brambilla E."/>
            <person name="Klenk H.-P."/>
            <person name="Eisen J.A."/>
        </authorList>
    </citation>
    <scope>NUCLEOTIDE SEQUENCE [LARGE SCALE GENOMIC DNA]</scope>
    <source>
        <strain evidence="2">DSM 17093 / CIP 108686 / LMG 22925 / RQ-24</strain>
    </source>
</reference>
<name>D7CUK9_TRURR</name>
<evidence type="ECO:0008006" key="3">
    <source>
        <dbReference type="Google" id="ProtNLM"/>
    </source>
</evidence>
<gene>
    <name evidence="1" type="ordered locus">Trad_2691</name>
</gene>
<dbReference type="InterPro" id="IPR013815">
    <property type="entry name" value="ATP_grasp_subdomain_1"/>
</dbReference>
<evidence type="ECO:0000313" key="2">
    <source>
        <dbReference type="Proteomes" id="UP000000379"/>
    </source>
</evidence>
<dbReference type="RefSeq" id="WP_013179155.1">
    <property type="nucleotide sequence ID" value="NC_014221.1"/>
</dbReference>